<protein>
    <submittedName>
        <fullName evidence="2">Helix-turn-helix domain-containing protein</fullName>
    </submittedName>
</protein>
<dbReference type="InterPro" id="IPR043917">
    <property type="entry name" value="DUF5753"/>
</dbReference>
<evidence type="ECO:0000313" key="2">
    <source>
        <dbReference type="EMBL" id="MFD2460056.1"/>
    </source>
</evidence>
<proteinExistence type="predicted"/>
<dbReference type="Pfam" id="PF13560">
    <property type="entry name" value="HTH_31"/>
    <property type="match status" value="1"/>
</dbReference>
<dbReference type="Proteomes" id="UP001597419">
    <property type="component" value="Unassembled WGS sequence"/>
</dbReference>
<dbReference type="PROSITE" id="PS50943">
    <property type="entry name" value="HTH_CROC1"/>
    <property type="match status" value="1"/>
</dbReference>
<sequence length="281" mass="31833">MSGQVGPPFRRRRLGHRLRGLRERAGLTLDEAAEQLDKKRTSLHRVETGETRADVHLVRSMMDLYDAYEDGLLDATREAYKPGWWRAFGLKDFGYVDVETEASGLMEFNALNIPGLMQHEPYSRALLQTGTRRTEQELENMLAVRAIRQKRLTAKDKPLELAAIIDEAALHREVGGSEVMLEQLRHLVQLSAYPTVAFQVMPFRSGAHDAMSSSFIVLEFPGQDEADLFYVEYTTGAIHIEDEEQVVAARLVFDRLRSQALSPEDSVELVNRVARERYGGS</sequence>
<dbReference type="SMART" id="SM00530">
    <property type="entry name" value="HTH_XRE"/>
    <property type="match status" value="1"/>
</dbReference>
<comment type="caution">
    <text evidence="2">The sequence shown here is derived from an EMBL/GenBank/DDBJ whole genome shotgun (WGS) entry which is preliminary data.</text>
</comment>
<gene>
    <name evidence="2" type="ORF">ACFSYJ_15700</name>
</gene>
<dbReference type="Gene3D" id="1.10.260.40">
    <property type="entry name" value="lambda repressor-like DNA-binding domains"/>
    <property type="match status" value="1"/>
</dbReference>
<dbReference type="Pfam" id="PF19054">
    <property type="entry name" value="DUF5753"/>
    <property type="match status" value="1"/>
</dbReference>
<dbReference type="SUPFAM" id="SSF47413">
    <property type="entry name" value="lambda repressor-like DNA-binding domains"/>
    <property type="match status" value="1"/>
</dbReference>
<dbReference type="CDD" id="cd00093">
    <property type="entry name" value="HTH_XRE"/>
    <property type="match status" value="1"/>
</dbReference>
<evidence type="ECO:0000313" key="3">
    <source>
        <dbReference type="Proteomes" id="UP001597419"/>
    </source>
</evidence>
<dbReference type="InterPro" id="IPR001387">
    <property type="entry name" value="Cro/C1-type_HTH"/>
</dbReference>
<accession>A0ABW5GEU4</accession>
<organism evidence="2 3">
    <name type="scientific">Amycolatopsis samaneae</name>
    <dbReference type="NCBI Taxonomy" id="664691"/>
    <lineage>
        <taxon>Bacteria</taxon>
        <taxon>Bacillati</taxon>
        <taxon>Actinomycetota</taxon>
        <taxon>Actinomycetes</taxon>
        <taxon>Pseudonocardiales</taxon>
        <taxon>Pseudonocardiaceae</taxon>
        <taxon>Amycolatopsis</taxon>
    </lineage>
</organism>
<evidence type="ECO:0000259" key="1">
    <source>
        <dbReference type="PROSITE" id="PS50943"/>
    </source>
</evidence>
<feature type="domain" description="HTH cro/C1-type" evidence="1">
    <location>
        <begin position="18"/>
        <end position="72"/>
    </location>
</feature>
<keyword evidence="3" id="KW-1185">Reference proteome</keyword>
<name>A0ABW5GEU4_9PSEU</name>
<dbReference type="InterPro" id="IPR010982">
    <property type="entry name" value="Lambda_DNA-bd_dom_sf"/>
</dbReference>
<dbReference type="EMBL" id="JBHUKU010000008">
    <property type="protein sequence ID" value="MFD2460056.1"/>
    <property type="molecule type" value="Genomic_DNA"/>
</dbReference>
<reference evidence="3" key="1">
    <citation type="journal article" date="2019" name="Int. J. Syst. Evol. Microbiol.">
        <title>The Global Catalogue of Microorganisms (GCM) 10K type strain sequencing project: providing services to taxonomists for standard genome sequencing and annotation.</title>
        <authorList>
            <consortium name="The Broad Institute Genomics Platform"/>
            <consortium name="The Broad Institute Genome Sequencing Center for Infectious Disease"/>
            <person name="Wu L."/>
            <person name="Ma J."/>
        </authorList>
    </citation>
    <scope>NUCLEOTIDE SEQUENCE [LARGE SCALE GENOMIC DNA]</scope>
    <source>
        <strain evidence="3">CGMCC 4.7643</strain>
    </source>
</reference>
<dbReference type="RefSeq" id="WP_345398693.1">
    <property type="nucleotide sequence ID" value="NZ_BAABHG010000009.1"/>
</dbReference>